<evidence type="ECO:0000313" key="5">
    <source>
        <dbReference type="WBParaSite" id="GPUH_0002638901-mRNA-1"/>
    </source>
</evidence>
<dbReference type="OrthoDB" id="8693905at2759"/>
<dbReference type="InterPro" id="IPR011009">
    <property type="entry name" value="Kinase-like_dom_sf"/>
</dbReference>
<keyword evidence="4" id="KW-1185">Reference proteome</keyword>
<dbReference type="EMBL" id="UYRT01110261">
    <property type="protein sequence ID" value="VDN45447.1"/>
    <property type="molecule type" value="Genomic_DNA"/>
</dbReference>
<evidence type="ECO:0000313" key="4">
    <source>
        <dbReference type="Proteomes" id="UP000271098"/>
    </source>
</evidence>
<sequence length="133" mass="15348">MQVLYLMTKSSYKPPTLKDRYKWSPFFHDFIKQCLTKNPKKRPTPEKLLSGEAPVLSRIKSRSRADPRAACDAIRVRDEANALMARIWNEPSTSDVGAGNLGWRYHEVSRNFGVNWKECEVVRSAPTNSHWLI</sequence>
<dbReference type="Gene3D" id="1.10.510.10">
    <property type="entry name" value="Transferase(Phosphotransferase) domain 1"/>
    <property type="match status" value="1"/>
</dbReference>
<evidence type="ECO:0000313" key="3">
    <source>
        <dbReference type="EMBL" id="VDN45447.1"/>
    </source>
</evidence>
<keyword evidence="2" id="KW-0067">ATP-binding</keyword>
<dbReference type="Proteomes" id="UP000271098">
    <property type="component" value="Unassembled WGS sequence"/>
</dbReference>
<organism evidence="5">
    <name type="scientific">Gongylonema pulchrum</name>
    <dbReference type="NCBI Taxonomy" id="637853"/>
    <lineage>
        <taxon>Eukaryota</taxon>
        <taxon>Metazoa</taxon>
        <taxon>Ecdysozoa</taxon>
        <taxon>Nematoda</taxon>
        <taxon>Chromadorea</taxon>
        <taxon>Rhabditida</taxon>
        <taxon>Spirurina</taxon>
        <taxon>Spiruromorpha</taxon>
        <taxon>Spiruroidea</taxon>
        <taxon>Gongylonematidae</taxon>
        <taxon>Gongylonema</taxon>
    </lineage>
</organism>
<protein>
    <submittedName>
        <fullName evidence="5">Protein kinase domain-containing protein</fullName>
    </submittedName>
</protein>
<dbReference type="GO" id="GO:0005737">
    <property type="term" value="C:cytoplasm"/>
    <property type="evidence" value="ECO:0007669"/>
    <property type="project" value="TreeGrafter"/>
</dbReference>
<proteinExistence type="predicted"/>
<dbReference type="PANTHER" id="PTHR48012">
    <property type="entry name" value="STERILE20-LIKE KINASE, ISOFORM B-RELATED"/>
    <property type="match status" value="1"/>
</dbReference>
<keyword evidence="1" id="KW-0547">Nucleotide-binding</keyword>
<dbReference type="InterPro" id="IPR050629">
    <property type="entry name" value="STE20/SPS1-PAK"/>
</dbReference>
<evidence type="ECO:0000256" key="2">
    <source>
        <dbReference type="ARBA" id="ARBA00022840"/>
    </source>
</evidence>
<dbReference type="SUPFAM" id="SSF56112">
    <property type="entry name" value="Protein kinase-like (PK-like)"/>
    <property type="match status" value="1"/>
</dbReference>
<name>A0A183EZG8_9BILA</name>
<reference evidence="3 4" key="2">
    <citation type="submission" date="2018-11" db="EMBL/GenBank/DDBJ databases">
        <authorList>
            <consortium name="Pathogen Informatics"/>
        </authorList>
    </citation>
    <scope>NUCLEOTIDE SEQUENCE [LARGE SCALE GENOMIC DNA]</scope>
</reference>
<dbReference type="AlphaFoldDB" id="A0A183EZG8"/>
<dbReference type="GO" id="GO:0005524">
    <property type="term" value="F:ATP binding"/>
    <property type="evidence" value="ECO:0007669"/>
    <property type="project" value="UniProtKB-KW"/>
</dbReference>
<reference evidence="5" key="1">
    <citation type="submission" date="2016-06" db="UniProtKB">
        <authorList>
            <consortium name="WormBaseParasite"/>
        </authorList>
    </citation>
    <scope>IDENTIFICATION</scope>
</reference>
<gene>
    <name evidence="3" type="ORF">GPUH_LOCUS26360</name>
</gene>
<dbReference type="WBParaSite" id="GPUH_0002638901-mRNA-1">
    <property type="protein sequence ID" value="GPUH_0002638901-mRNA-1"/>
    <property type="gene ID" value="GPUH_0002638901"/>
</dbReference>
<accession>A0A183EZG8</accession>
<evidence type="ECO:0000256" key="1">
    <source>
        <dbReference type="ARBA" id="ARBA00022741"/>
    </source>
</evidence>
<dbReference type="PANTHER" id="PTHR48012:SF18">
    <property type="entry name" value="HAPPYHOUR, ISOFORM A"/>
    <property type="match status" value="1"/>
</dbReference>
<dbReference type="GO" id="GO:0008349">
    <property type="term" value="F:MAP kinase kinase kinase kinase activity"/>
    <property type="evidence" value="ECO:0007669"/>
    <property type="project" value="TreeGrafter"/>
</dbReference>